<dbReference type="SUPFAM" id="SSF53098">
    <property type="entry name" value="Ribonuclease H-like"/>
    <property type="match status" value="1"/>
</dbReference>
<dbReference type="AlphaFoldDB" id="A0A1B6F5B3"/>
<dbReference type="GO" id="GO:0003727">
    <property type="term" value="F:single-stranded RNA binding"/>
    <property type="evidence" value="ECO:0007669"/>
    <property type="project" value="TreeGrafter"/>
</dbReference>
<proteinExistence type="inferred from homology"/>
<name>A0A1B6F5B3_9HEMI</name>
<dbReference type="FunFam" id="3.30.420.10:FF:000059">
    <property type="entry name" value="Exosome complex exonuclease Rrp6"/>
    <property type="match status" value="1"/>
</dbReference>
<comment type="similarity">
    <text evidence="8">Belongs to the exosome component 10/RRP6 family.</text>
</comment>
<dbReference type="PANTHER" id="PTHR12124">
    <property type="entry name" value="POLYMYOSITIS/SCLERODERMA AUTOANTIGEN-RELATED"/>
    <property type="match status" value="1"/>
</dbReference>
<dbReference type="Gene3D" id="1.10.150.80">
    <property type="entry name" value="HRDC domain"/>
    <property type="match status" value="1"/>
</dbReference>
<dbReference type="FunFam" id="1.10.150.80:FF:000001">
    <property type="entry name" value="Putative exosome component 10"/>
    <property type="match status" value="1"/>
</dbReference>
<feature type="compositionally biased region" description="Basic residues" evidence="10">
    <location>
        <begin position="870"/>
        <end position="880"/>
    </location>
</feature>
<dbReference type="InterPro" id="IPR044876">
    <property type="entry name" value="HRDC_dom_sf"/>
</dbReference>
<evidence type="ECO:0000256" key="3">
    <source>
        <dbReference type="ARBA" id="ARBA00022722"/>
    </source>
</evidence>
<dbReference type="Pfam" id="PF01612">
    <property type="entry name" value="DNA_pol_A_exo1"/>
    <property type="match status" value="1"/>
</dbReference>
<feature type="domain" description="HRDC" evidence="11">
    <location>
        <begin position="471"/>
        <end position="551"/>
    </location>
</feature>
<dbReference type="GO" id="GO:0071035">
    <property type="term" value="P:nuclear polyadenylation-dependent rRNA catabolic process"/>
    <property type="evidence" value="ECO:0007669"/>
    <property type="project" value="TreeGrafter"/>
</dbReference>
<dbReference type="InterPro" id="IPR010997">
    <property type="entry name" value="HRDC-like_sf"/>
</dbReference>
<dbReference type="InterPro" id="IPR036397">
    <property type="entry name" value="RNaseH_sf"/>
</dbReference>
<evidence type="ECO:0000259" key="11">
    <source>
        <dbReference type="PROSITE" id="PS50967"/>
    </source>
</evidence>
<dbReference type="GO" id="GO:0071044">
    <property type="term" value="P:histone mRNA catabolic process"/>
    <property type="evidence" value="ECO:0007669"/>
    <property type="project" value="TreeGrafter"/>
</dbReference>
<evidence type="ECO:0000313" key="12">
    <source>
        <dbReference type="EMBL" id="JAS45355.1"/>
    </source>
</evidence>
<dbReference type="SMART" id="SM00474">
    <property type="entry name" value="35EXOc"/>
    <property type="match status" value="1"/>
</dbReference>
<evidence type="ECO:0000256" key="6">
    <source>
        <dbReference type="ARBA" id="ARBA00022839"/>
    </source>
</evidence>
<feature type="compositionally biased region" description="Basic and acidic residues" evidence="10">
    <location>
        <begin position="710"/>
        <end position="725"/>
    </location>
</feature>
<keyword evidence="3" id="KW-0540">Nuclease</keyword>
<feature type="compositionally biased region" description="Basic and acidic residues" evidence="10">
    <location>
        <begin position="748"/>
        <end position="757"/>
    </location>
</feature>
<dbReference type="GO" id="GO:0071040">
    <property type="term" value="P:nuclear polyadenylation-dependent antisense transcript catabolic process"/>
    <property type="evidence" value="ECO:0007669"/>
    <property type="project" value="TreeGrafter"/>
</dbReference>
<keyword evidence="2" id="KW-0698">rRNA processing</keyword>
<organism evidence="12">
    <name type="scientific">Cuerna arida</name>
    <dbReference type="NCBI Taxonomy" id="1464854"/>
    <lineage>
        <taxon>Eukaryota</taxon>
        <taxon>Metazoa</taxon>
        <taxon>Ecdysozoa</taxon>
        <taxon>Arthropoda</taxon>
        <taxon>Hexapoda</taxon>
        <taxon>Insecta</taxon>
        <taxon>Pterygota</taxon>
        <taxon>Neoptera</taxon>
        <taxon>Paraneoptera</taxon>
        <taxon>Hemiptera</taxon>
        <taxon>Auchenorrhyncha</taxon>
        <taxon>Membracoidea</taxon>
        <taxon>Cicadellidae</taxon>
        <taxon>Cicadellinae</taxon>
        <taxon>Proconiini</taxon>
        <taxon>Cuerna</taxon>
    </lineage>
</organism>
<dbReference type="GO" id="GO:0000175">
    <property type="term" value="F:3'-5'-RNA exonuclease activity"/>
    <property type="evidence" value="ECO:0007669"/>
    <property type="project" value="InterPro"/>
</dbReference>
<reference evidence="12" key="1">
    <citation type="submission" date="2015-11" db="EMBL/GenBank/DDBJ databases">
        <title>De novo transcriptome assembly of four potential Pierce s Disease insect vectors from Arizona vineyards.</title>
        <authorList>
            <person name="Tassone E.E."/>
        </authorList>
    </citation>
    <scope>NUCLEOTIDE SEQUENCE</scope>
</reference>
<dbReference type="PANTHER" id="PTHR12124:SF47">
    <property type="entry name" value="EXOSOME COMPONENT 10"/>
    <property type="match status" value="1"/>
</dbReference>
<dbReference type="SUPFAM" id="SSF47819">
    <property type="entry name" value="HRDC-like"/>
    <property type="match status" value="1"/>
</dbReference>
<gene>
    <name evidence="12" type="ORF">g.24947</name>
</gene>
<dbReference type="EMBL" id="GECZ01024414">
    <property type="protein sequence ID" value="JAS45355.1"/>
    <property type="molecule type" value="Transcribed_RNA"/>
</dbReference>
<dbReference type="InterPro" id="IPR012588">
    <property type="entry name" value="Exosome-assoc_fac_Rrp6_N"/>
</dbReference>
<feature type="compositionally biased region" description="Polar residues" evidence="10">
    <location>
        <begin position="884"/>
        <end position="897"/>
    </location>
</feature>
<dbReference type="PROSITE" id="PS50967">
    <property type="entry name" value="HRDC"/>
    <property type="match status" value="1"/>
</dbReference>
<dbReference type="GO" id="GO:0071038">
    <property type="term" value="P:TRAMP-dependent tRNA surveillance pathway"/>
    <property type="evidence" value="ECO:0007669"/>
    <property type="project" value="TreeGrafter"/>
</dbReference>
<dbReference type="SMART" id="SM00341">
    <property type="entry name" value="HRDC"/>
    <property type="match status" value="1"/>
</dbReference>
<dbReference type="InterPro" id="IPR012337">
    <property type="entry name" value="RNaseH-like_sf"/>
</dbReference>
<evidence type="ECO:0000256" key="9">
    <source>
        <dbReference type="ARBA" id="ARBA00070365"/>
    </source>
</evidence>
<sequence>MNEPHEEIITIEDGDEKSSKDFMDIVKQGFDALMPTIRASNSLPKGQQWDLFCTSPKFKDVMDSLGNKALELMTVILHHQGVNRDIRKRDLEEKYELVIEANDKILERVGTNLDELSGIKRNNPSVFSSDIIVSQVSAASGSWNRDIANSAAWKEVRHSKNSEKPVFLRNARITQRPQVKFHDKIDNSSVPFEPRIKEKPNSLKPLAILLESLPDEDACYSHPYEFEIERFQDKIDSLDLDPKQPTPPKPIEETPLLTITQEDQLMDMLKDLHSQKEIAVDLEHHSYRSFQGFTCLMQISTREKDYIIDTLELRHKLYVLNEVFTNPKIVKVFHGADRDVQWLQRDLCLYVVNMFDTYQASLLLSLPRLSLAFLLKTFCNIDANKQFQLYDWRTRPLSKEAIKYAREDTHYLLYIYEMLWNKLLEKSNGGPQLLQSAIFRSADTCKKRYWKSIFKENSHEHMYYQSKKNFDNRQMFAFKELYAWRDKTAREEDESTGYVLPNHMLLLIAEKLPKEMQGILACCNPIPPLVRQNLVFLHQIILKAREQPLVAEVSLKLNSENHARPVPQANVNLDGALYCPHDLTHSMDFRDDLPTLLDNALSVDTNDNVTLLESKPTLSVFGDEDEPEGNNLSKVNLPNQIHFMSPFERYKNMLTYLEDEKNKSKEDKEQELIRDTQKLLDECMKERQRSSAAGTFEILESSVEEVIKVKKEKQDYNPRKRDRSQDSSNYNSPVGIKSEANHGKTPRKFQETNKPKRDLYAELKAKLLNTPATRKNEDDASVKIKNEDDASVKIKNKDDTIVDRCSPPKKRKFNDKNEVASFSVGKKISGKAVVNKTSSEKFIEYDYSQVDFNKFQNPQLSSIPKSTQSKFKHKGKKKQQNKSFTFVRQYGNNSGKK</sequence>
<dbReference type="Gene3D" id="3.30.420.10">
    <property type="entry name" value="Ribonuclease H-like superfamily/Ribonuclease H"/>
    <property type="match status" value="1"/>
</dbReference>
<dbReference type="GO" id="GO:0071051">
    <property type="term" value="P:poly(A)-dependent snoRNA 3'-end processing"/>
    <property type="evidence" value="ECO:0007669"/>
    <property type="project" value="TreeGrafter"/>
</dbReference>
<dbReference type="CDD" id="cd06147">
    <property type="entry name" value="Rrp6p_like_exo"/>
    <property type="match status" value="1"/>
</dbReference>
<dbReference type="GO" id="GO:0071036">
    <property type="term" value="P:nuclear polyadenylation-dependent snoRNA catabolic process"/>
    <property type="evidence" value="ECO:0007669"/>
    <property type="project" value="TreeGrafter"/>
</dbReference>
<keyword evidence="4" id="KW-0378">Hydrolase</keyword>
<evidence type="ECO:0000256" key="5">
    <source>
        <dbReference type="ARBA" id="ARBA00022835"/>
    </source>
</evidence>
<feature type="region of interest" description="Disordered" evidence="10">
    <location>
        <begin position="856"/>
        <end position="897"/>
    </location>
</feature>
<accession>A0A1B6F5B3</accession>
<evidence type="ECO:0000256" key="8">
    <source>
        <dbReference type="ARBA" id="ARBA00043957"/>
    </source>
</evidence>
<protein>
    <recommendedName>
        <fullName evidence="9">Exosome complex component 10 homolog</fullName>
    </recommendedName>
</protein>
<evidence type="ECO:0000256" key="4">
    <source>
        <dbReference type="ARBA" id="ARBA00022801"/>
    </source>
</evidence>
<feature type="region of interest" description="Disordered" evidence="10">
    <location>
        <begin position="710"/>
        <end position="757"/>
    </location>
</feature>
<evidence type="ECO:0000256" key="2">
    <source>
        <dbReference type="ARBA" id="ARBA00022552"/>
    </source>
</evidence>
<dbReference type="GO" id="GO:0000467">
    <property type="term" value="P:exonucleolytic trimming to generate mature 3'-end of 5.8S rRNA from tricistronic rRNA transcript (SSU-rRNA, 5.8S rRNA, LSU-rRNA)"/>
    <property type="evidence" value="ECO:0007669"/>
    <property type="project" value="InterPro"/>
</dbReference>
<dbReference type="InterPro" id="IPR002121">
    <property type="entry name" value="HRDC_dom"/>
</dbReference>
<evidence type="ECO:0000256" key="10">
    <source>
        <dbReference type="SAM" id="MobiDB-lite"/>
    </source>
</evidence>
<keyword evidence="5" id="KW-0271">Exosome</keyword>
<dbReference type="InterPro" id="IPR002562">
    <property type="entry name" value="3'-5'_exonuclease_dom"/>
</dbReference>
<dbReference type="GO" id="GO:0071039">
    <property type="term" value="P:nuclear polyadenylation-dependent CUT catabolic process"/>
    <property type="evidence" value="ECO:0007669"/>
    <property type="project" value="TreeGrafter"/>
</dbReference>
<evidence type="ECO:0000256" key="1">
    <source>
        <dbReference type="ARBA" id="ARBA00004123"/>
    </source>
</evidence>
<evidence type="ECO:0000256" key="7">
    <source>
        <dbReference type="ARBA" id="ARBA00023242"/>
    </source>
</evidence>
<dbReference type="GO" id="GO:0000166">
    <property type="term" value="F:nucleotide binding"/>
    <property type="evidence" value="ECO:0007669"/>
    <property type="project" value="InterPro"/>
</dbReference>
<dbReference type="GO" id="GO:0000176">
    <property type="term" value="C:nuclear exosome (RNase complex)"/>
    <property type="evidence" value="ECO:0007669"/>
    <property type="project" value="InterPro"/>
</dbReference>
<dbReference type="InterPro" id="IPR045092">
    <property type="entry name" value="Rrp6-like"/>
</dbReference>
<keyword evidence="6" id="KW-0269">Exonuclease</keyword>
<dbReference type="InterPro" id="IPR049559">
    <property type="entry name" value="Rrp6p-like_exo"/>
</dbReference>
<dbReference type="GO" id="GO:0071037">
    <property type="term" value="P:nuclear polyadenylation-dependent snRNA catabolic process"/>
    <property type="evidence" value="ECO:0007669"/>
    <property type="project" value="TreeGrafter"/>
</dbReference>
<keyword evidence="7" id="KW-0539">Nucleus</keyword>
<dbReference type="Pfam" id="PF00570">
    <property type="entry name" value="HRDC"/>
    <property type="match status" value="1"/>
</dbReference>
<comment type="subcellular location">
    <subcellularLocation>
        <location evidence="1">Nucleus</location>
    </subcellularLocation>
</comment>
<dbReference type="Pfam" id="PF08066">
    <property type="entry name" value="PMC2NT"/>
    <property type="match status" value="1"/>
</dbReference>
<dbReference type="GO" id="GO:0005730">
    <property type="term" value="C:nucleolus"/>
    <property type="evidence" value="ECO:0007669"/>
    <property type="project" value="TreeGrafter"/>
</dbReference>